<protein>
    <recommendedName>
        <fullName evidence="2">C2H2-type domain-containing protein</fullName>
    </recommendedName>
</protein>
<feature type="region of interest" description="Disordered" evidence="1">
    <location>
        <begin position="84"/>
        <end position="109"/>
    </location>
</feature>
<gene>
    <name evidence="3" type="ORF">EVAR_35847_1</name>
</gene>
<feature type="domain" description="C2H2-type" evidence="2">
    <location>
        <begin position="138"/>
        <end position="160"/>
    </location>
</feature>
<accession>A0A4C1WY64</accession>
<dbReference type="InterPro" id="IPR013087">
    <property type="entry name" value="Znf_C2H2_type"/>
</dbReference>
<dbReference type="EMBL" id="BGZK01000673">
    <property type="protein sequence ID" value="GBP55612.1"/>
    <property type="molecule type" value="Genomic_DNA"/>
</dbReference>
<feature type="compositionally biased region" description="Basic and acidic residues" evidence="1">
    <location>
        <begin position="84"/>
        <end position="93"/>
    </location>
</feature>
<reference evidence="3 4" key="1">
    <citation type="journal article" date="2019" name="Commun. Biol.">
        <title>The bagworm genome reveals a unique fibroin gene that provides high tensile strength.</title>
        <authorList>
            <person name="Kono N."/>
            <person name="Nakamura H."/>
            <person name="Ohtoshi R."/>
            <person name="Tomita M."/>
            <person name="Numata K."/>
            <person name="Arakawa K."/>
        </authorList>
    </citation>
    <scope>NUCLEOTIDE SEQUENCE [LARGE SCALE GENOMIC DNA]</scope>
</reference>
<organism evidence="3 4">
    <name type="scientific">Eumeta variegata</name>
    <name type="common">Bagworm moth</name>
    <name type="synonym">Eumeta japonica</name>
    <dbReference type="NCBI Taxonomy" id="151549"/>
    <lineage>
        <taxon>Eukaryota</taxon>
        <taxon>Metazoa</taxon>
        <taxon>Ecdysozoa</taxon>
        <taxon>Arthropoda</taxon>
        <taxon>Hexapoda</taxon>
        <taxon>Insecta</taxon>
        <taxon>Pterygota</taxon>
        <taxon>Neoptera</taxon>
        <taxon>Endopterygota</taxon>
        <taxon>Lepidoptera</taxon>
        <taxon>Glossata</taxon>
        <taxon>Ditrysia</taxon>
        <taxon>Tineoidea</taxon>
        <taxon>Psychidae</taxon>
        <taxon>Oiketicinae</taxon>
        <taxon>Eumeta</taxon>
    </lineage>
</organism>
<evidence type="ECO:0000313" key="3">
    <source>
        <dbReference type="EMBL" id="GBP55612.1"/>
    </source>
</evidence>
<keyword evidence="4" id="KW-1185">Reference proteome</keyword>
<evidence type="ECO:0000256" key="1">
    <source>
        <dbReference type="SAM" id="MobiDB-lite"/>
    </source>
</evidence>
<evidence type="ECO:0000313" key="4">
    <source>
        <dbReference type="Proteomes" id="UP000299102"/>
    </source>
</evidence>
<dbReference type="PROSITE" id="PS00028">
    <property type="entry name" value="ZINC_FINGER_C2H2_1"/>
    <property type="match status" value="2"/>
</dbReference>
<dbReference type="SMART" id="SM00451">
    <property type="entry name" value="ZnF_U1"/>
    <property type="match status" value="5"/>
</dbReference>
<name>A0A4C1WY64_EUMVA</name>
<feature type="domain" description="C2H2-type" evidence="2">
    <location>
        <begin position="216"/>
        <end position="238"/>
    </location>
</feature>
<dbReference type="PANTHER" id="PTHR47487:SF8">
    <property type="entry name" value="OS08G0270900 PROTEIN"/>
    <property type="match status" value="1"/>
</dbReference>
<proteinExistence type="predicted"/>
<feature type="compositionally biased region" description="Polar residues" evidence="1">
    <location>
        <begin position="94"/>
        <end position="109"/>
    </location>
</feature>
<sequence>MVGVTELEDHLKSATHESSRIHTIMLSENERLRNKCTLNLQEFVLTQVQGCDELELGQTEMSNNGVSGDDNAINDTSRCNKKEVKALDSKSSDRSLTIQSNTSTDTVSQLKTDTEADGINRETVQNEVKPCPSTGYVCSVCGAEVPSIDEKTEHEKSLRHVANIQAQATTRRERSPSILINPNNAPVINKPDLAVGGEIKNEFIRMHTGATFPYSCSLCDAKISCFAHVGDHLKGARHAQNLIRFNSNSVNALNMNAGDDVGKNSSMTCTTQNTQSQNALIGSILNSRAVNKTKTTENNSEMTCTVCNVKVQKSIWEQHIQGKNHIFNLKDIMLVKPDTQNGGQTLIDNMNTSKLNGNIRELSIKPNIKNAVEAQVDVKSSNNEKNSALNKDKPSLESTAVSVSENESQLQSISINKNTVDKISAYEAMFNKQIKSDFISFVAESTSCVYLCFLCNAKMPSLQHVEPHLRGAKHMMNLDRFNNYSTYTDKISLKESVATAPPVNNSIQSAKATAKIPLNPSSLVGIPESPVWTFCRVCKVKVPKATWQQHSQGKIHQSALHPVVQIISSSSPSTSGLPTVKHGVVHRTSSASVVKVKRSNEAAMVTNTKSERHIQAQNPNIVHQSHSSAGLLSKPPLVERVRIVPVQSSSSSVKVVKPKHSNQTICTNNFVKETIVIDVAISEKNSLECENKKYAATQPCEDTCVMRHHGVPGLRIFFSISRSDKMKMVTFVMPCLLSPPSSFKLRPQPPAVDRVTQICVVNDYTAIRRGAAKAARRSGFSLAEHLVWFSDETRARSSEKTAGIKSTERVWFITMIASNDIAIATQKIVREFDWEVLMYPPYNPELRIHPFGLFVSLVLTASTRSRGARRDRARDELEF</sequence>
<dbReference type="Proteomes" id="UP000299102">
    <property type="component" value="Unassembled WGS sequence"/>
</dbReference>
<dbReference type="AlphaFoldDB" id="A0A4C1WY64"/>
<evidence type="ECO:0000259" key="2">
    <source>
        <dbReference type="PROSITE" id="PS00028"/>
    </source>
</evidence>
<dbReference type="GO" id="GO:0008270">
    <property type="term" value="F:zinc ion binding"/>
    <property type="evidence" value="ECO:0007669"/>
    <property type="project" value="InterPro"/>
</dbReference>
<dbReference type="GO" id="GO:0003676">
    <property type="term" value="F:nucleic acid binding"/>
    <property type="evidence" value="ECO:0007669"/>
    <property type="project" value="InterPro"/>
</dbReference>
<dbReference type="PANTHER" id="PTHR47487">
    <property type="entry name" value="OS06G0651300 PROTEIN-RELATED"/>
    <property type="match status" value="1"/>
</dbReference>
<dbReference type="SMART" id="SM00355">
    <property type="entry name" value="ZnF_C2H2"/>
    <property type="match status" value="5"/>
</dbReference>
<comment type="caution">
    <text evidence="3">The sequence shown here is derived from an EMBL/GenBank/DDBJ whole genome shotgun (WGS) entry which is preliminary data.</text>
</comment>
<dbReference type="InterPro" id="IPR003604">
    <property type="entry name" value="Matrin/U1-like-C_Znf_C2H2"/>
</dbReference>